<feature type="compositionally biased region" description="Basic and acidic residues" evidence="1">
    <location>
        <begin position="132"/>
        <end position="159"/>
    </location>
</feature>
<name>A0ABS6QNI7_9PSED</name>
<dbReference type="Proteomes" id="UP001049200">
    <property type="component" value="Unassembled WGS sequence"/>
</dbReference>
<evidence type="ECO:0000256" key="1">
    <source>
        <dbReference type="SAM" id="MobiDB-lite"/>
    </source>
</evidence>
<evidence type="ECO:0000313" key="3">
    <source>
        <dbReference type="Proteomes" id="UP001049200"/>
    </source>
</evidence>
<proteinExistence type="predicted"/>
<organism evidence="2 3">
    <name type="scientific">Pseudomonas azerbaijanoccidentalis</name>
    <dbReference type="NCBI Taxonomy" id="2842347"/>
    <lineage>
        <taxon>Bacteria</taxon>
        <taxon>Pseudomonadati</taxon>
        <taxon>Pseudomonadota</taxon>
        <taxon>Gammaproteobacteria</taxon>
        <taxon>Pseudomonadales</taxon>
        <taxon>Pseudomonadaceae</taxon>
        <taxon>Pseudomonas</taxon>
    </lineage>
</organism>
<evidence type="ECO:0008006" key="4">
    <source>
        <dbReference type="Google" id="ProtNLM"/>
    </source>
</evidence>
<gene>
    <name evidence="2" type="ORF">KVG88_09290</name>
</gene>
<evidence type="ECO:0000313" key="2">
    <source>
        <dbReference type="EMBL" id="MBV4520255.1"/>
    </source>
</evidence>
<feature type="region of interest" description="Disordered" evidence="1">
    <location>
        <begin position="123"/>
        <end position="159"/>
    </location>
</feature>
<sequence>MTFAVNGSSPTRVSASNDDVAFKLASKMIEEFQSAKQSCLGLIVVFKDPATSNVDKLRLLGETKPVLARMADNLVLAGANKSFASNSSDDSKGYLIEAADLLIQDAKSDADKLKTLRNTYVASLPPDPAVTESDKKAGEHAERKTVSFEWRANKYDGTP</sequence>
<accession>A0ABS6QNI7</accession>
<keyword evidence="3" id="KW-1185">Reference proteome</keyword>
<protein>
    <recommendedName>
        <fullName evidence="4">VWFA domain-containing protein</fullName>
    </recommendedName>
</protein>
<comment type="caution">
    <text evidence="2">The sequence shown here is derived from an EMBL/GenBank/DDBJ whole genome shotgun (WGS) entry which is preliminary data.</text>
</comment>
<dbReference type="RefSeq" id="WP_217871162.1">
    <property type="nucleotide sequence ID" value="NZ_JAHSTU010000002.1"/>
</dbReference>
<dbReference type="EMBL" id="JAHSTU010000002">
    <property type="protein sequence ID" value="MBV4520255.1"/>
    <property type="molecule type" value="Genomic_DNA"/>
</dbReference>
<reference evidence="2" key="1">
    <citation type="submission" date="2021-06" db="EMBL/GenBank/DDBJ databases">
        <title>Updating the genus Pseudomonas: Description of 43 new species and partition of the Pseudomonas putida group.</title>
        <authorList>
            <person name="Girard L."/>
            <person name="Lood C."/>
            <person name="Vandamme P."/>
            <person name="Rokni-Zadeh H."/>
            <person name="Van Noort V."/>
            <person name="Hofte M."/>
            <person name="Lavigne R."/>
            <person name="De Mot R."/>
        </authorList>
    </citation>
    <scope>NUCLEOTIDE SEQUENCE</scope>
    <source>
        <strain evidence="2">SWRI74</strain>
    </source>
</reference>